<dbReference type="RefSeq" id="WP_188807864.1">
    <property type="nucleotide sequence ID" value="NZ_BMPU01000002.1"/>
</dbReference>
<gene>
    <name evidence="1" type="ORF">GCM10007088_08250</name>
</gene>
<dbReference type="InterPro" id="IPR014825">
    <property type="entry name" value="DNA_alkylation"/>
</dbReference>
<organism evidence="1 2">
    <name type="scientific">Porphyromonas pasteri</name>
    <dbReference type="NCBI Taxonomy" id="1583331"/>
    <lineage>
        <taxon>Bacteria</taxon>
        <taxon>Pseudomonadati</taxon>
        <taxon>Bacteroidota</taxon>
        <taxon>Bacteroidia</taxon>
        <taxon>Bacteroidales</taxon>
        <taxon>Porphyromonadaceae</taxon>
        <taxon>Porphyromonas</taxon>
    </lineage>
</organism>
<evidence type="ECO:0000313" key="2">
    <source>
        <dbReference type="Proteomes" id="UP000653477"/>
    </source>
</evidence>
<dbReference type="CDD" id="cd06561">
    <property type="entry name" value="AlkD_like"/>
    <property type="match status" value="1"/>
</dbReference>
<dbReference type="PANTHER" id="PTHR34070:SF1">
    <property type="entry name" value="DNA ALKYLATION REPAIR PROTEIN"/>
    <property type="match status" value="1"/>
</dbReference>
<dbReference type="Proteomes" id="UP000653477">
    <property type="component" value="Unassembled WGS sequence"/>
</dbReference>
<dbReference type="PANTHER" id="PTHR34070">
    <property type="entry name" value="ARMADILLO-TYPE FOLD"/>
    <property type="match status" value="1"/>
</dbReference>
<dbReference type="Pfam" id="PF08713">
    <property type="entry name" value="DNA_alkylation"/>
    <property type="match status" value="1"/>
</dbReference>
<protein>
    <recommendedName>
        <fullName evidence="3">DNA alkylation repair protein</fullName>
    </recommendedName>
</protein>
<evidence type="ECO:0008006" key="3">
    <source>
        <dbReference type="Google" id="ProtNLM"/>
    </source>
</evidence>
<dbReference type="SUPFAM" id="SSF48371">
    <property type="entry name" value="ARM repeat"/>
    <property type="match status" value="1"/>
</dbReference>
<keyword evidence="2" id="KW-1185">Reference proteome</keyword>
<dbReference type="InterPro" id="IPR016024">
    <property type="entry name" value="ARM-type_fold"/>
</dbReference>
<evidence type="ECO:0000313" key="1">
    <source>
        <dbReference type="EMBL" id="GGM51954.1"/>
    </source>
</evidence>
<reference evidence="2" key="1">
    <citation type="journal article" date="2019" name="Int. J. Syst. Evol. Microbiol.">
        <title>The Global Catalogue of Microorganisms (GCM) 10K type strain sequencing project: providing services to taxonomists for standard genome sequencing and annotation.</title>
        <authorList>
            <consortium name="The Broad Institute Genomics Platform"/>
            <consortium name="The Broad Institute Genome Sequencing Center for Infectious Disease"/>
            <person name="Wu L."/>
            <person name="Ma J."/>
        </authorList>
    </citation>
    <scope>NUCLEOTIDE SEQUENCE [LARGE SCALE GENOMIC DNA]</scope>
    <source>
        <strain evidence="2">JCM 30531</strain>
    </source>
</reference>
<name>A0ABQ2H779_9PORP</name>
<comment type="caution">
    <text evidence="1">The sequence shown here is derived from an EMBL/GenBank/DDBJ whole genome shotgun (WGS) entry which is preliminary data.</text>
</comment>
<proteinExistence type="predicted"/>
<dbReference type="Gene3D" id="1.25.10.90">
    <property type="match status" value="1"/>
</dbReference>
<accession>A0ABQ2H779</accession>
<sequence length="248" mass="29063">MSSPYRIDERSITEHLLELAQQGNQPFTQRLHPYIAGVLGVRLSDLRALARRIVRSGSWPAYLDEAERGERPEEEDFMEARTLQGLVLGMLPVNDFSDYLTHLSRWVRVIHSWSVCDSFSLPQPKKLLREHGPELWAFFLPYLQHSGEYEVRFGIVALMQYFIDDEHIDELLRHYLAVSHEGYYVRMALAWAIAECYTFYPTETHPYLAEKRFEPWVHNKAIQKICESRRIDPDTKTLLKALRVKASK</sequence>
<dbReference type="EMBL" id="BMPU01000002">
    <property type="protein sequence ID" value="GGM51954.1"/>
    <property type="molecule type" value="Genomic_DNA"/>
</dbReference>